<dbReference type="InterPro" id="IPR035983">
    <property type="entry name" value="Hect_E3_ubiquitin_ligase"/>
</dbReference>
<feature type="domain" description="HECT" evidence="3">
    <location>
        <begin position="20"/>
        <end position="163"/>
    </location>
</feature>
<dbReference type="AlphaFoldDB" id="A0A5J4VW36"/>
<accession>A0A5J4VW36</accession>
<reference evidence="4 5" key="1">
    <citation type="submission" date="2019-03" db="EMBL/GenBank/DDBJ databases">
        <title>Single cell metagenomics reveals metabolic interactions within the superorganism composed of flagellate Streblomastix strix and complex community of Bacteroidetes bacteria on its surface.</title>
        <authorList>
            <person name="Treitli S.C."/>
            <person name="Kolisko M."/>
            <person name="Husnik F."/>
            <person name="Keeling P."/>
            <person name="Hampl V."/>
        </authorList>
    </citation>
    <scope>NUCLEOTIDE SEQUENCE [LARGE SCALE GENOMIC DNA]</scope>
    <source>
        <strain evidence="4">ST1C</strain>
    </source>
</reference>
<dbReference type="SUPFAM" id="SSF56204">
    <property type="entry name" value="Hect, E3 ligase catalytic domain"/>
    <property type="match status" value="1"/>
</dbReference>
<evidence type="ECO:0000256" key="1">
    <source>
        <dbReference type="ARBA" id="ARBA00022786"/>
    </source>
</evidence>
<evidence type="ECO:0000313" key="4">
    <source>
        <dbReference type="EMBL" id="KAA6386670.1"/>
    </source>
</evidence>
<dbReference type="Pfam" id="PF00632">
    <property type="entry name" value="HECT"/>
    <property type="match status" value="1"/>
</dbReference>
<comment type="caution">
    <text evidence="2">Lacks conserved residue(s) required for the propagation of feature annotation.</text>
</comment>
<evidence type="ECO:0000313" key="5">
    <source>
        <dbReference type="Proteomes" id="UP000324800"/>
    </source>
</evidence>
<dbReference type="InterPro" id="IPR000569">
    <property type="entry name" value="HECT_dom"/>
</dbReference>
<evidence type="ECO:0000256" key="2">
    <source>
        <dbReference type="PROSITE-ProRule" id="PRU00104"/>
    </source>
</evidence>
<keyword evidence="1 2" id="KW-0833">Ubl conjugation pathway</keyword>
<dbReference type="EMBL" id="SNRW01004700">
    <property type="protein sequence ID" value="KAA6386670.1"/>
    <property type="molecule type" value="Genomic_DNA"/>
</dbReference>
<proteinExistence type="predicted"/>
<evidence type="ECO:0000259" key="3">
    <source>
        <dbReference type="PROSITE" id="PS50237"/>
    </source>
</evidence>
<dbReference type="PROSITE" id="PS50237">
    <property type="entry name" value="HECT"/>
    <property type="match status" value="1"/>
</dbReference>
<comment type="caution">
    <text evidence="4">The sequence shown here is derived from an EMBL/GenBank/DDBJ whole genome shotgun (WGS) entry which is preliminary data.</text>
</comment>
<name>A0A5J4VW36_9EUKA</name>
<gene>
    <name evidence="4" type="ORF">EZS28_017802</name>
</gene>
<protein>
    <recommendedName>
        <fullName evidence="3">HECT domain-containing protein</fullName>
    </recommendedName>
</protein>
<sequence length="172" mass="19697">MSLSMRIQEHGKQNDCLIISEFNLPLCGQRDLDDTNFLLIAIQHNFTLSSLVVIYFWEIVEFLALSERRQIIRFITGSQVEQVKRFAHFIGADAEDYSKFLIALMNIYAVAEAAGNNKKLEQLIVKNEIIRSSGISRLRVAYSSFNTIDLLSFIQTQMSKAKMAQIFKVINI</sequence>
<dbReference type="Gene3D" id="3.30.2410.10">
    <property type="entry name" value="Hect, E3 ligase catalytic domain"/>
    <property type="match status" value="1"/>
</dbReference>
<dbReference type="GO" id="GO:0004842">
    <property type="term" value="F:ubiquitin-protein transferase activity"/>
    <property type="evidence" value="ECO:0007669"/>
    <property type="project" value="InterPro"/>
</dbReference>
<dbReference type="Proteomes" id="UP000324800">
    <property type="component" value="Unassembled WGS sequence"/>
</dbReference>
<organism evidence="4 5">
    <name type="scientific">Streblomastix strix</name>
    <dbReference type="NCBI Taxonomy" id="222440"/>
    <lineage>
        <taxon>Eukaryota</taxon>
        <taxon>Metamonada</taxon>
        <taxon>Preaxostyla</taxon>
        <taxon>Oxymonadida</taxon>
        <taxon>Streblomastigidae</taxon>
        <taxon>Streblomastix</taxon>
    </lineage>
</organism>